<dbReference type="AlphaFoldDB" id="A0A6N0JGX3"/>
<accession>A0A6N0JGX3</accession>
<protein>
    <submittedName>
        <fullName evidence="1">Uncharacterized protein</fullName>
    </submittedName>
</protein>
<dbReference type="GO" id="GO:0006644">
    <property type="term" value="P:phospholipid metabolic process"/>
    <property type="evidence" value="ECO:0007669"/>
    <property type="project" value="InterPro"/>
</dbReference>
<dbReference type="Gene3D" id="1.20.90.10">
    <property type="entry name" value="Phospholipase A2 domain"/>
    <property type="match status" value="1"/>
</dbReference>
<dbReference type="GO" id="GO:0050482">
    <property type="term" value="P:arachidonate secretion"/>
    <property type="evidence" value="ECO:0007669"/>
    <property type="project" value="InterPro"/>
</dbReference>
<dbReference type="RefSeq" id="WP_174715944.1">
    <property type="nucleotide sequence ID" value="NZ_CADIKP010000002.1"/>
</dbReference>
<sequence>MHAQTEEAALPRRKWASKGPIMLLALVCAGLALLLAAGCSGVMGSVANTVYPSLAQPEETEAPPTFTAYLPSATTQAILGGRGQGLNCSIPPLLARLAFSGEGSESDVGLRFRQACVMHDMCYRHGYATYRYTQADCDTMLQQSAYRLCRQIYRPAGNSAVQKVYDDCETEAKKVLLGVTLGGGGSYLAADRSTYFEYDPMPVRADDYVVGRAVPMAGEGGDKNDIGIRTFYVRRNTVEMAMLTSPSPAEPGLGGRRTGPALFPERLIATPPMLLAAGSSQERFAALARDSFGNTDLTVVSYRISGSPSGRESNPAFSLSTCEGGQEGLCVSATDASIRKLAVIDGAPVLLSLTHRGTLKGSADTGSGSGSTVKIVQKSLARLIVDDAGSGSSGASDVVCMAGTISVTGSDGRSRCVMDDYPLNGSRLVRDKYRFLQHDVLLEQDGAGNATHAWVLGRGASLTSGEGVPFVTESPGKDYASRLVVVRQALGNGKHGDTQRFSLNVSEADEPLSLVNLGPAAGTVLMGLAWKGDDLGRVVDGKPPASAPIVKLWTMPAPGQPPDPQPVEVALPQALKDRFIDIPPVVVRQPGTDSPLFVFVRVDDPLTQGAPDDPSPADPKKTVRLRFQVLTLGNTDLAAKAFSSLGEFTCLIDLEKQWQLPAAAQIRTRAFRAFALNEKNWQGDTSRALPAHVQERLVRDLSYRWRMSQLIASERMSEDGKSLLALTMVFNGFPALSTQMLLRPQDSGPRLVQEGACIGAA</sequence>
<dbReference type="SUPFAM" id="SSF48619">
    <property type="entry name" value="Phospholipase A2, PLA2"/>
    <property type="match status" value="1"/>
</dbReference>
<dbReference type="GO" id="GO:0004623">
    <property type="term" value="F:phospholipase A2 activity"/>
    <property type="evidence" value="ECO:0007669"/>
    <property type="project" value="InterPro"/>
</dbReference>
<dbReference type="InterPro" id="IPR036444">
    <property type="entry name" value="PLipase_A2_dom_sf"/>
</dbReference>
<organism evidence="1 2">
    <name type="scientific">Achromobacter denitrificans</name>
    <name type="common">Alcaligenes denitrificans</name>
    <dbReference type="NCBI Taxonomy" id="32002"/>
    <lineage>
        <taxon>Bacteria</taxon>
        <taxon>Pseudomonadati</taxon>
        <taxon>Pseudomonadota</taxon>
        <taxon>Betaproteobacteria</taxon>
        <taxon>Burkholderiales</taxon>
        <taxon>Alcaligenaceae</taxon>
        <taxon>Achromobacter</taxon>
    </lineage>
</organism>
<name>A0A6N0JGX3_ACHDE</name>
<evidence type="ECO:0000313" key="2">
    <source>
        <dbReference type="Proteomes" id="UP000509782"/>
    </source>
</evidence>
<dbReference type="EMBL" id="CP054569">
    <property type="protein sequence ID" value="QKQ46345.1"/>
    <property type="molecule type" value="Genomic_DNA"/>
</dbReference>
<evidence type="ECO:0000313" key="1">
    <source>
        <dbReference type="EMBL" id="QKQ46345.1"/>
    </source>
</evidence>
<dbReference type="Proteomes" id="UP000509782">
    <property type="component" value="Chromosome"/>
</dbReference>
<proteinExistence type="predicted"/>
<gene>
    <name evidence="1" type="ORF">FOC81_06455</name>
</gene>
<reference evidence="1 2" key="1">
    <citation type="submission" date="2020-05" db="EMBL/GenBank/DDBJ databases">
        <title>FDA dAtabase for Regulatory Grade micrObial Sequences (FDA-ARGOS): Supporting development and validation of Infectious Disease Dx tests.</title>
        <authorList>
            <person name="Sproer C."/>
            <person name="Gronow S."/>
            <person name="Severitt S."/>
            <person name="Schroder I."/>
            <person name="Tallon L."/>
            <person name="Sadzewicz L."/>
            <person name="Zhao X."/>
            <person name="Vavikolanu K."/>
            <person name="Mehta A."/>
            <person name="Aluvathingal J."/>
            <person name="Nadendla S."/>
            <person name="Myers T."/>
            <person name="Yan Y."/>
            <person name="Sichtig H."/>
        </authorList>
    </citation>
    <scope>NUCLEOTIDE SEQUENCE [LARGE SCALE GENOMIC DNA]</scope>
    <source>
        <strain evidence="1 2">FDAARGOS_787</strain>
    </source>
</reference>